<protein>
    <submittedName>
        <fullName evidence="1">Uncharacterized protein</fullName>
    </submittedName>
</protein>
<dbReference type="AlphaFoldDB" id="A0A2U3I2G2"/>
<dbReference type="RefSeq" id="WP_106854016.1">
    <property type="nucleotide sequence ID" value="NZ_OGTP01000003.1"/>
</dbReference>
<gene>
    <name evidence="1" type="ORF">NOV72_01562</name>
</gene>
<dbReference type="EMBL" id="OGTP01000003">
    <property type="protein sequence ID" value="SPB14312.1"/>
    <property type="molecule type" value="Genomic_DNA"/>
</dbReference>
<sequence>METAYITKSSYKRLGKALVVDDNVSIDEIFAALYGESLRQIINSKEAKDLHIRKLMIEEGFANLKMAPRRFSPAYVLSVGNPKFHLIKDCSYLQSDFLNFLVPPEIEAQGHDKVREFQEYCEENRKELYKEPNDAFWAIVRIKFKIKNTPKQISILNSGVHDLGDISVEDLQAAIDKSIKEANRMLHDPHAGASIRAVRYARHINVALSSLTERSLTDESIEKTVRAFFDTKWKIINSLFDLYVKQSGLRSFVVPLTILKSASFEPCRGCCFSSKS</sequence>
<proteinExistence type="predicted"/>
<name>A0A2U3I2G2_9BURK</name>
<evidence type="ECO:0000313" key="2">
    <source>
        <dbReference type="Proteomes" id="UP000238169"/>
    </source>
</evidence>
<reference evidence="2" key="1">
    <citation type="submission" date="2018-01" db="EMBL/GenBank/DDBJ databases">
        <authorList>
            <person name="Peeters C."/>
        </authorList>
    </citation>
    <scope>NUCLEOTIDE SEQUENCE [LARGE SCALE GENOMIC DNA]</scope>
</reference>
<dbReference type="Proteomes" id="UP000238169">
    <property type="component" value="Unassembled WGS sequence"/>
</dbReference>
<accession>A0A2U3I2G2</accession>
<evidence type="ECO:0000313" key="1">
    <source>
        <dbReference type="EMBL" id="SPB14312.1"/>
    </source>
</evidence>
<dbReference type="OrthoDB" id="7063096at2"/>
<keyword evidence="2" id="KW-1185">Reference proteome</keyword>
<organism evidence="1 2">
    <name type="scientific">Caballeronia novacaledonica</name>
    <dbReference type="NCBI Taxonomy" id="1544861"/>
    <lineage>
        <taxon>Bacteria</taxon>
        <taxon>Pseudomonadati</taxon>
        <taxon>Pseudomonadota</taxon>
        <taxon>Betaproteobacteria</taxon>
        <taxon>Burkholderiales</taxon>
        <taxon>Burkholderiaceae</taxon>
        <taxon>Caballeronia</taxon>
    </lineage>
</organism>